<gene>
    <name evidence="1" type="ORF">PPAR1163_LOCUS7579</name>
    <name evidence="2" type="ORF">PPAR1163_LOCUS7581</name>
</gene>
<protein>
    <submittedName>
        <fullName evidence="2">Uncharacterized protein</fullName>
    </submittedName>
</protein>
<evidence type="ECO:0000313" key="1">
    <source>
        <dbReference type="EMBL" id="CAD9249219.1"/>
    </source>
</evidence>
<evidence type="ECO:0000313" key="2">
    <source>
        <dbReference type="EMBL" id="CAD9249221.1"/>
    </source>
</evidence>
<dbReference type="EMBL" id="HBGJ01012076">
    <property type="protein sequence ID" value="CAD9249219.1"/>
    <property type="molecule type" value="Transcribed_RNA"/>
</dbReference>
<dbReference type="AlphaFoldDB" id="A0A6U4EHM1"/>
<name>A0A6U4EHM1_9STRA</name>
<proteinExistence type="predicted"/>
<reference evidence="2" key="1">
    <citation type="submission" date="2021-01" db="EMBL/GenBank/DDBJ databases">
        <authorList>
            <person name="Corre E."/>
            <person name="Pelletier E."/>
            <person name="Niang G."/>
            <person name="Scheremetjew M."/>
            <person name="Finn R."/>
            <person name="Kale V."/>
            <person name="Holt S."/>
            <person name="Cochrane G."/>
            <person name="Meng A."/>
            <person name="Brown T."/>
            <person name="Cohen L."/>
        </authorList>
    </citation>
    <scope>NUCLEOTIDE SEQUENCE</scope>
    <source>
        <strain evidence="2">CCMP2877</strain>
    </source>
</reference>
<accession>A0A6U4EHM1</accession>
<organism evidence="2">
    <name type="scientific">Phaeomonas parva</name>
    <dbReference type="NCBI Taxonomy" id="124430"/>
    <lineage>
        <taxon>Eukaryota</taxon>
        <taxon>Sar</taxon>
        <taxon>Stramenopiles</taxon>
        <taxon>Ochrophyta</taxon>
        <taxon>Pinguiophyceae</taxon>
        <taxon>Pinguiochrysidales</taxon>
        <taxon>Pinguiochrysidaceae</taxon>
        <taxon>Phaeomonas</taxon>
    </lineage>
</organism>
<dbReference type="EMBL" id="HBGJ01012078">
    <property type="protein sequence ID" value="CAD9249221.1"/>
    <property type="molecule type" value="Transcribed_RNA"/>
</dbReference>
<sequence length="292" mass="33861">MSGKREILEIAAPGARPASVLQAPPAVLPESKRVPAVDELEEDLTHKLVDLEEGTRARNRDFYEQTDKFKERTQRWEAKLTTETVERNEAHQSVLDSFQVLLHTEMAKIETKIHDMYAGYHDSLIPVQEAHQDRVEEFVEHFVNVTAPEVIEREQKAMEKKIKSAREGFDIENAKVRKREEKIVYRAEEHEHRTAQSFTDNHSGRVAKIALLREDLEAGQRTDDREEETRLRLIMTELRQMQERIDDLTKVREVQDCTILDSMLRSQEKLQDSIIENFGANSEQIFEDAANG</sequence>